<evidence type="ECO:0000256" key="7">
    <source>
        <dbReference type="RuleBase" id="RU003788"/>
    </source>
</evidence>
<keyword evidence="4 7" id="KW-0378">Hydrolase</keyword>
<keyword evidence="5" id="KW-1035">Host cytoplasm</keyword>
<dbReference type="AlphaFoldDB" id="D3VGG3"/>
<dbReference type="Gene3D" id="1.10.530.40">
    <property type="match status" value="1"/>
</dbReference>
<dbReference type="EC" id="3.2.1.17" evidence="7"/>
<dbReference type="Pfam" id="PF00959">
    <property type="entry name" value="Phage_lysozyme"/>
    <property type="match status" value="1"/>
</dbReference>
<dbReference type="HOGENOM" id="CLU_091641_3_3_6"/>
<dbReference type="SUPFAM" id="SSF53955">
    <property type="entry name" value="Lysozyme-like"/>
    <property type="match status" value="1"/>
</dbReference>
<evidence type="ECO:0000256" key="4">
    <source>
        <dbReference type="ARBA" id="ARBA00022801"/>
    </source>
</evidence>
<dbReference type="KEGG" id="xne:XNC1_2340"/>
<gene>
    <name evidence="8" type="ordered locus">XNC1_2340</name>
</gene>
<evidence type="ECO:0000256" key="5">
    <source>
        <dbReference type="ARBA" id="ARBA00023200"/>
    </source>
</evidence>
<evidence type="ECO:0000313" key="8">
    <source>
        <dbReference type="EMBL" id="CBJ90399.1"/>
    </source>
</evidence>
<dbReference type="EMBL" id="FN667742">
    <property type="protein sequence ID" value="CBJ90399.1"/>
    <property type="molecule type" value="Genomic_DNA"/>
</dbReference>
<evidence type="ECO:0000313" key="9">
    <source>
        <dbReference type="Proteomes" id="UP000008075"/>
    </source>
</evidence>
<dbReference type="eggNOG" id="COG3772">
    <property type="taxonomic scope" value="Bacteria"/>
</dbReference>
<dbReference type="CAZy" id="GH24">
    <property type="family name" value="Glycoside Hydrolase Family 24"/>
</dbReference>
<dbReference type="InterPro" id="IPR034690">
    <property type="entry name" value="Endolysin_T4_type"/>
</dbReference>
<keyword evidence="2 7" id="KW-0929">Antimicrobial</keyword>
<dbReference type="GO" id="GO:0031640">
    <property type="term" value="P:killing of cells of another organism"/>
    <property type="evidence" value="ECO:0007669"/>
    <property type="project" value="UniProtKB-KW"/>
</dbReference>
<dbReference type="GO" id="GO:0009253">
    <property type="term" value="P:peptidoglycan catabolic process"/>
    <property type="evidence" value="ECO:0007669"/>
    <property type="project" value="InterPro"/>
</dbReference>
<dbReference type="GO" id="GO:0016998">
    <property type="term" value="P:cell wall macromolecule catabolic process"/>
    <property type="evidence" value="ECO:0007669"/>
    <property type="project" value="InterPro"/>
</dbReference>
<dbReference type="InterPro" id="IPR023347">
    <property type="entry name" value="Lysozyme_dom_sf"/>
</dbReference>
<name>D3VGG3_XENNA</name>
<dbReference type="STRING" id="406817.XNC1_2340"/>
<sequence length="146" mass="16298">MQISEQGLLLLKQSEGCRTQAYQDCVGVWTIGYGWTQSVEGIPIYAGMTISTTQAEQLLQQGLHRYEAAVLHLVKVSLTQGQFDALINFTYNVGESALAHSTLLKYLNAGNYAAAADEFLRWNWAKGQQLPGLTRRRQAEKELFLS</sequence>
<evidence type="ECO:0000256" key="3">
    <source>
        <dbReference type="ARBA" id="ARBA00022638"/>
    </source>
</evidence>
<dbReference type="GeneID" id="24903324"/>
<evidence type="ECO:0000256" key="6">
    <source>
        <dbReference type="ARBA" id="ARBA00023295"/>
    </source>
</evidence>
<organism evidence="8 9">
    <name type="scientific">Xenorhabdus nematophila (strain ATCC 19061 / DSM 3370 / CCUG 14189 / LMG 1036 / NCIMB 9965 / AN6)</name>
    <dbReference type="NCBI Taxonomy" id="406817"/>
    <lineage>
        <taxon>Bacteria</taxon>
        <taxon>Pseudomonadati</taxon>
        <taxon>Pseudomonadota</taxon>
        <taxon>Gammaproteobacteria</taxon>
        <taxon>Enterobacterales</taxon>
        <taxon>Morganellaceae</taxon>
        <taxon>Xenorhabdus</taxon>
    </lineage>
</organism>
<dbReference type="RefSeq" id="WP_010845891.1">
    <property type="nucleotide sequence ID" value="NC_014228.1"/>
</dbReference>
<reference evidence="8 9" key="1">
    <citation type="journal article" date="2011" name="PLoS ONE">
        <title>The entomopathogenic bacterial endosymbionts xenorhabdus and photorhabdus: convergent lifestyles from divergent genomes.</title>
        <authorList>
            <person name="Chaston J.M."/>
            <person name="Suen G."/>
            <person name="Tucker S.L."/>
            <person name="Andersen A.W."/>
            <person name="Bhasin A."/>
            <person name="Bode E."/>
            <person name="Bode H.B."/>
            <person name="Brachmann A.O."/>
            <person name="Cowles C.E."/>
            <person name="Cowles K.N."/>
            <person name="Darby C."/>
            <person name="de Leon L."/>
            <person name="Drace K."/>
            <person name="Du Z."/>
            <person name="Givaudan A."/>
            <person name="Herbert Tran E.E."/>
            <person name="Jewell K.A."/>
            <person name="Knack J.J."/>
            <person name="Krasomil-Osterfeld K.C."/>
            <person name="Kukor R."/>
            <person name="Lanois A."/>
            <person name="Latreille P."/>
            <person name="Leimgruber N.K."/>
            <person name="Lipke C.M."/>
            <person name="Liu R."/>
            <person name="Lu X."/>
            <person name="Martens E.C."/>
            <person name="Marri P.R."/>
            <person name="Medigue C."/>
            <person name="Menard M.L."/>
            <person name="Miller N.M."/>
            <person name="Morales-Soto N."/>
            <person name="Norton S."/>
            <person name="Ogier J.C."/>
            <person name="Orchard S.S."/>
            <person name="Park D."/>
            <person name="Park Y."/>
            <person name="Qurollo B.A."/>
            <person name="Sugar D.R."/>
            <person name="Richards G.R."/>
            <person name="Rouy Z."/>
            <person name="Slominski B."/>
            <person name="Slominski K."/>
            <person name="Snyder H."/>
            <person name="Tjaden B.C."/>
            <person name="van der Hoeven R."/>
            <person name="Welch R.D."/>
            <person name="Wheeler C."/>
            <person name="Xiang B."/>
            <person name="Barbazuk B."/>
            <person name="Gaudriault S."/>
            <person name="Goodner B."/>
            <person name="Slater S.C."/>
            <person name="Forst S."/>
            <person name="Goldman B.S."/>
            <person name="Goodrich-Blair H."/>
        </authorList>
    </citation>
    <scope>NUCLEOTIDE SEQUENCE [LARGE SCALE GENOMIC DNA]</scope>
    <source>
        <strain evidence="9">ATCC 19061 / DSM 3370 / CCUG 14189 / LMG 1036 / NCIMB 9965 / AN6</strain>
    </source>
</reference>
<proteinExistence type="inferred from homology"/>
<dbReference type="InterPro" id="IPR023346">
    <property type="entry name" value="Lysozyme-like_dom_sf"/>
</dbReference>
<dbReference type="GO" id="GO:0042742">
    <property type="term" value="P:defense response to bacterium"/>
    <property type="evidence" value="ECO:0007669"/>
    <property type="project" value="UniProtKB-KW"/>
</dbReference>
<dbReference type="CDD" id="cd00737">
    <property type="entry name" value="lyz_endolysin_autolysin"/>
    <property type="match status" value="1"/>
</dbReference>
<accession>D3VGG3</accession>
<dbReference type="Proteomes" id="UP000008075">
    <property type="component" value="Chromosome"/>
</dbReference>
<comment type="catalytic activity">
    <reaction evidence="1 7">
        <text>Hydrolysis of (1-&gt;4)-beta-linkages between N-acetylmuramic acid and N-acetyl-D-glucosamine residues in a peptidoglycan and between N-acetyl-D-glucosamine residues in chitodextrins.</text>
        <dbReference type="EC" id="3.2.1.17"/>
    </reaction>
</comment>
<protein>
    <recommendedName>
        <fullName evidence="7">Lysozyme</fullName>
        <ecNumber evidence="7">3.2.1.17</ecNumber>
    </recommendedName>
</protein>
<dbReference type="GO" id="GO:0003796">
    <property type="term" value="F:lysozyme activity"/>
    <property type="evidence" value="ECO:0007669"/>
    <property type="project" value="UniProtKB-EC"/>
</dbReference>
<keyword evidence="9" id="KW-1185">Reference proteome</keyword>
<dbReference type="PANTHER" id="PTHR38107:SF3">
    <property type="entry name" value="LYSOZYME RRRD-RELATED"/>
    <property type="match status" value="1"/>
</dbReference>
<dbReference type="HAMAP" id="MF_04110">
    <property type="entry name" value="ENDOLYSIN_T4"/>
    <property type="match status" value="1"/>
</dbReference>
<keyword evidence="3 7" id="KW-0081">Bacteriolytic enzyme</keyword>
<keyword evidence="6 7" id="KW-0326">Glycosidase</keyword>
<dbReference type="PANTHER" id="PTHR38107">
    <property type="match status" value="1"/>
</dbReference>
<comment type="similarity">
    <text evidence="7">Belongs to the glycosyl hydrolase 24 family.</text>
</comment>
<evidence type="ECO:0000256" key="1">
    <source>
        <dbReference type="ARBA" id="ARBA00000632"/>
    </source>
</evidence>
<dbReference type="InterPro" id="IPR051018">
    <property type="entry name" value="Bacteriophage_GH24"/>
</dbReference>
<dbReference type="InterPro" id="IPR033907">
    <property type="entry name" value="Endolysin_autolysin"/>
</dbReference>
<evidence type="ECO:0000256" key="2">
    <source>
        <dbReference type="ARBA" id="ARBA00022529"/>
    </source>
</evidence>
<dbReference type="InterPro" id="IPR002196">
    <property type="entry name" value="Glyco_hydro_24"/>
</dbReference>